<dbReference type="Pfam" id="PF00733">
    <property type="entry name" value="Asn_synthase"/>
    <property type="match status" value="2"/>
</dbReference>
<dbReference type="SUPFAM" id="SSF52402">
    <property type="entry name" value="Adenine nucleotide alpha hydrolases-like"/>
    <property type="match status" value="1"/>
</dbReference>
<dbReference type="HOGENOM" id="CLU_031685_1_0_5"/>
<evidence type="ECO:0000256" key="2">
    <source>
        <dbReference type="ARBA" id="ARBA00012737"/>
    </source>
</evidence>
<feature type="domain" description="Asparagine synthetase" evidence="4">
    <location>
        <begin position="214"/>
        <end position="373"/>
    </location>
</feature>
<evidence type="ECO:0000256" key="1">
    <source>
        <dbReference type="ARBA" id="ARBA00005187"/>
    </source>
</evidence>
<name>Q1GPW4_SPHAL</name>
<comment type="pathway">
    <text evidence="1">Amino-acid biosynthesis; L-asparagine biosynthesis; L-asparagine from L-aspartate (L-Gln route): step 1/1.</text>
</comment>
<accession>Q1GPW4</accession>
<sequence length="587" mass="64090">MSALRFLLRMRKGRQSPLRISLVQSPSVSSDDEALLWCSDPARVLHLPADQGMIIGRLFSRETFSAIEEMTAAEAAKLIDSGGAALIKDYWGAYVAVHQSDAVGGYSITRAPSGFLPCYQVETRTHHIWASDLHTLSAAGIAVSKVDWERLYEHLQWPDVRRRHSCIDGVSELAPGSARAVSGDAPKDQMLWEPWAFTHPDVAIDPDHAVTRLRDTVFASVGALASDYQNIIVGVSGGLDSSIVCAALTRGRHRFSCLTMATTDASGDERRYAASVAAVAGVPLAAHQYAVDNIDLSRSSAVHLPRPVGRPFLQELDRAYAAEICKTGADAIFTGNGGDNVFCFLHSAAPVVDRFRQERGLKPAWNTLLDMCRVTQCDIPTMARAAFKLSRIRPSLVASEPDLTLLNAARAVLAQSAPLTPYMDRVAGRFPGKLAHVRLLQRIQNFVEGQDRTTFPPMFPVLLAQPIVETCLRISSWQWCEGGINRSVARRAFGGFLPRQVVHRTSKAGPDSVTAAAFESGRPKLRELLLDGLLRQNRIIDAMAVEQALSSARTSRDQLLYRILDLADAEAWARSRSAGSSDSALGR</sequence>
<dbReference type="GO" id="GO:0006529">
    <property type="term" value="P:asparagine biosynthetic process"/>
    <property type="evidence" value="ECO:0007669"/>
    <property type="project" value="InterPro"/>
</dbReference>
<dbReference type="AlphaFoldDB" id="Q1GPW4"/>
<dbReference type="GO" id="GO:0004066">
    <property type="term" value="F:asparagine synthase (glutamine-hydrolyzing) activity"/>
    <property type="evidence" value="ECO:0007669"/>
    <property type="project" value="UniProtKB-EC"/>
</dbReference>
<dbReference type="PANTHER" id="PTHR43284:SF1">
    <property type="entry name" value="ASPARAGINE SYNTHETASE"/>
    <property type="match status" value="1"/>
</dbReference>
<dbReference type="KEGG" id="sal:Sala_2602"/>
<reference evidence="5 6" key="1">
    <citation type="journal article" date="2009" name="Proc. Natl. Acad. Sci. U.S.A.">
        <title>The genomic basis of trophic strategy in marine bacteria.</title>
        <authorList>
            <person name="Lauro F.M."/>
            <person name="McDougald D."/>
            <person name="Thomas T."/>
            <person name="Williams T.J."/>
            <person name="Egan S."/>
            <person name="Rice S."/>
            <person name="DeMaere M.Z."/>
            <person name="Ting L."/>
            <person name="Ertan H."/>
            <person name="Johnson J."/>
            <person name="Ferriera S."/>
            <person name="Lapidus A."/>
            <person name="Anderson I."/>
            <person name="Kyrpides N."/>
            <person name="Munk A.C."/>
            <person name="Detter C."/>
            <person name="Han C.S."/>
            <person name="Brown M.V."/>
            <person name="Robb F.T."/>
            <person name="Kjelleberg S."/>
            <person name="Cavicchioli R."/>
        </authorList>
    </citation>
    <scope>NUCLEOTIDE SEQUENCE [LARGE SCALE GENOMIC DNA]</scope>
    <source>
        <strain evidence="6">DSM 13593 / LMG 18877 / RB2256</strain>
    </source>
</reference>
<dbReference type="eggNOG" id="COG0367">
    <property type="taxonomic scope" value="Bacteria"/>
</dbReference>
<evidence type="ECO:0000313" key="5">
    <source>
        <dbReference type="EMBL" id="ABF54308.1"/>
    </source>
</evidence>
<feature type="domain" description="Asparagine synthetase" evidence="4">
    <location>
        <begin position="463"/>
        <end position="574"/>
    </location>
</feature>
<dbReference type="Proteomes" id="UP000006578">
    <property type="component" value="Chromosome"/>
</dbReference>
<evidence type="ECO:0000313" key="6">
    <source>
        <dbReference type="Proteomes" id="UP000006578"/>
    </source>
</evidence>
<dbReference type="OrthoDB" id="7053173at2"/>
<dbReference type="InterPro" id="IPR051786">
    <property type="entry name" value="ASN_synthetase/amidase"/>
</dbReference>
<dbReference type="InterPro" id="IPR014729">
    <property type="entry name" value="Rossmann-like_a/b/a_fold"/>
</dbReference>
<dbReference type="STRING" id="317655.Sala_2602"/>
<organism evidence="5 6">
    <name type="scientific">Sphingopyxis alaskensis (strain DSM 13593 / LMG 18877 / RB2256)</name>
    <name type="common">Sphingomonas alaskensis</name>
    <dbReference type="NCBI Taxonomy" id="317655"/>
    <lineage>
        <taxon>Bacteria</taxon>
        <taxon>Pseudomonadati</taxon>
        <taxon>Pseudomonadota</taxon>
        <taxon>Alphaproteobacteria</taxon>
        <taxon>Sphingomonadales</taxon>
        <taxon>Sphingomonadaceae</taxon>
        <taxon>Sphingopyxis</taxon>
    </lineage>
</organism>
<keyword evidence="6" id="KW-1185">Reference proteome</keyword>
<gene>
    <name evidence="5" type="ordered locus">Sala_2602</name>
</gene>
<proteinExistence type="predicted"/>
<dbReference type="InterPro" id="IPR001962">
    <property type="entry name" value="Asn_synthase"/>
</dbReference>
<dbReference type="EC" id="6.3.5.4" evidence="2"/>
<protein>
    <recommendedName>
        <fullName evidence="2">asparagine synthase (glutamine-hydrolyzing)</fullName>
        <ecNumber evidence="2">6.3.5.4</ecNumber>
    </recommendedName>
</protein>
<comment type="catalytic activity">
    <reaction evidence="3">
        <text>L-aspartate + L-glutamine + ATP + H2O = L-asparagine + L-glutamate + AMP + diphosphate + H(+)</text>
        <dbReference type="Rhea" id="RHEA:12228"/>
        <dbReference type="ChEBI" id="CHEBI:15377"/>
        <dbReference type="ChEBI" id="CHEBI:15378"/>
        <dbReference type="ChEBI" id="CHEBI:29985"/>
        <dbReference type="ChEBI" id="CHEBI:29991"/>
        <dbReference type="ChEBI" id="CHEBI:30616"/>
        <dbReference type="ChEBI" id="CHEBI:33019"/>
        <dbReference type="ChEBI" id="CHEBI:58048"/>
        <dbReference type="ChEBI" id="CHEBI:58359"/>
        <dbReference type="ChEBI" id="CHEBI:456215"/>
        <dbReference type="EC" id="6.3.5.4"/>
    </reaction>
</comment>
<dbReference type="PANTHER" id="PTHR43284">
    <property type="entry name" value="ASPARAGINE SYNTHETASE (GLUTAMINE-HYDROLYZING)"/>
    <property type="match status" value="1"/>
</dbReference>
<dbReference type="EMBL" id="CP000356">
    <property type="protein sequence ID" value="ABF54308.1"/>
    <property type="molecule type" value="Genomic_DNA"/>
</dbReference>
<evidence type="ECO:0000256" key="3">
    <source>
        <dbReference type="ARBA" id="ARBA00048741"/>
    </source>
</evidence>
<dbReference type="Gene3D" id="3.40.50.620">
    <property type="entry name" value="HUPs"/>
    <property type="match status" value="1"/>
</dbReference>
<evidence type="ECO:0000259" key="4">
    <source>
        <dbReference type="Pfam" id="PF00733"/>
    </source>
</evidence>